<sequence>MSKYAILIELCITLLYYEIYGSDVAKEVDGGVQFINTGSVELVVPEILSFTVKPIEKSQLCVGDFVICYEASSTVMRDEKRVYYNLGTTCPLGTCTLMIHPDRAYYLSARRTDETTYLQFHDEFFEVCPRKVIDNRANFTILELPDCPVIMDNATLPKAEKKNNMTLVTVGIVAGCVIVILIFFMIIIITGYCIYKRLKR</sequence>
<keyword evidence="1" id="KW-0472">Membrane</keyword>
<keyword evidence="3" id="KW-1185">Reference proteome</keyword>
<protein>
    <submittedName>
        <fullName evidence="4">ZP domain-containing protein</fullName>
    </submittedName>
</protein>
<reference evidence="3" key="1">
    <citation type="journal article" date="2013" name="Genetics">
        <title>The draft genome and transcriptome of Panagrellus redivivus are shaped by the harsh demands of a free-living lifestyle.</title>
        <authorList>
            <person name="Srinivasan J."/>
            <person name="Dillman A.R."/>
            <person name="Macchietto M.G."/>
            <person name="Heikkinen L."/>
            <person name="Lakso M."/>
            <person name="Fracchia K.M."/>
            <person name="Antoshechkin I."/>
            <person name="Mortazavi A."/>
            <person name="Wong G."/>
            <person name="Sternberg P.W."/>
        </authorList>
    </citation>
    <scope>NUCLEOTIDE SEQUENCE [LARGE SCALE GENOMIC DNA]</scope>
    <source>
        <strain evidence="3">MT8872</strain>
    </source>
</reference>
<keyword evidence="2" id="KW-0732">Signal</keyword>
<proteinExistence type="predicted"/>
<accession>A0A7E4V4R4</accession>
<feature type="chain" id="PRO_5028823172" evidence="2">
    <location>
        <begin position="22"/>
        <end position="200"/>
    </location>
</feature>
<dbReference type="AlphaFoldDB" id="A0A7E4V4R4"/>
<dbReference type="WBParaSite" id="Pan_g16505.t1">
    <property type="protein sequence ID" value="Pan_g16505.t1"/>
    <property type="gene ID" value="Pan_g16505"/>
</dbReference>
<evidence type="ECO:0000313" key="3">
    <source>
        <dbReference type="Proteomes" id="UP000492821"/>
    </source>
</evidence>
<evidence type="ECO:0000256" key="1">
    <source>
        <dbReference type="SAM" id="Phobius"/>
    </source>
</evidence>
<keyword evidence="1" id="KW-1133">Transmembrane helix</keyword>
<evidence type="ECO:0000313" key="4">
    <source>
        <dbReference type="WBParaSite" id="Pan_g16505.t1"/>
    </source>
</evidence>
<name>A0A7E4V4R4_PANRE</name>
<feature type="signal peptide" evidence="2">
    <location>
        <begin position="1"/>
        <end position="21"/>
    </location>
</feature>
<keyword evidence="1" id="KW-0812">Transmembrane</keyword>
<organism evidence="3 4">
    <name type="scientific">Panagrellus redivivus</name>
    <name type="common">Microworm</name>
    <dbReference type="NCBI Taxonomy" id="6233"/>
    <lineage>
        <taxon>Eukaryota</taxon>
        <taxon>Metazoa</taxon>
        <taxon>Ecdysozoa</taxon>
        <taxon>Nematoda</taxon>
        <taxon>Chromadorea</taxon>
        <taxon>Rhabditida</taxon>
        <taxon>Tylenchina</taxon>
        <taxon>Panagrolaimomorpha</taxon>
        <taxon>Panagrolaimoidea</taxon>
        <taxon>Panagrolaimidae</taxon>
        <taxon>Panagrellus</taxon>
    </lineage>
</organism>
<evidence type="ECO:0000256" key="2">
    <source>
        <dbReference type="SAM" id="SignalP"/>
    </source>
</evidence>
<dbReference type="Proteomes" id="UP000492821">
    <property type="component" value="Unassembled WGS sequence"/>
</dbReference>
<reference evidence="4" key="2">
    <citation type="submission" date="2020-10" db="UniProtKB">
        <authorList>
            <consortium name="WormBaseParasite"/>
        </authorList>
    </citation>
    <scope>IDENTIFICATION</scope>
</reference>
<feature type="transmembrane region" description="Helical" evidence="1">
    <location>
        <begin position="167"/>
        <end position="195"/>
    </location>
</feature>